<proteinExistence type="predicted"/>
<organism evidence="1 2">
    <name type="scientific">Aestuariibaculum lutulentum</name>
    <dbReference type="NCBI Taxonomy" id="2920935"/>
    <lineage>
        <taxon>Bacteria</taxon>
        <taxon>Pseudomonadati</taxon>
        <taxon>Bacteroidota</taxon>
        <taxon>Flavobacteriia</taxon>
        <taxon>Flavobacteriales</taxon>
        <taxon>Flavobacteriaceae</taxon>
    </lineage>
</organism>
<dbReference type="EMBL" id="JAKVQD010000001">
    <property type="protein sequence ID" value="MCH4552233.1"/>
    <property type="molecule type" value="Genomic_DNA"/>
</dbReference>
<protein>
    <submittedName>
        <fullName evidence="1">3-oxoacyl-ACP synthase</fullName>
    </submittedName>
</protein>
<comment type="caution">
    <text evidence="1">The sequence shown here is derived from an EMBL/GenBank/DDBJ whole genome shotgun (WGS) entry which is preliminary data.</text>
</comment>
<name>A0ABS9RH21_9FLAO</name>
<dbReference type="Proteomes" id="UP001156141">
    <property type="component" value="Unassembled WGS sequence"/>
</dbReference>
<evidence type="ECO:0000313" key="2">
    <source>
        <dbReference type="Proteomes" id="UP001156141"/>
    </source>
</evidence>
<sequence length="149" mass="16255">MEIKQALYEQCAVLVSSRLETVKKQIAQIQESLSSETKSTAGDKHETGRAMLQLEREKAGQQLAEINKIKEVLSRIDVKIASKKVGLGSVVFTSQANYFVAVSLGELKVNDVAFYAISPSTPIGQLLLGKGVLDAIDFRGNSFKILDIL</sequence>
<reference evidence="1" key="1">
    <citation type="submission" date="2022-02" db="EMBL/GenBank/DDBJ databases">
        <title>Aestuariibaculum sp., a marine bacterium isolated from sediment in Guangxi.</title>
        <authorList>
            <person name="Ying J."/>
        </authorList>
    </citation>
    <scope>NUCLEOTIDE SEQUENCE</scope>
    <source>
        <strain evidence="1">L182</strain>
    </source>
</reference>
<accession>A0ABS9RH21</accession>
<evidence type="ECO:0000313" key="1">
    <source>
        <dbReference type="EMBL" id="MCH4552233.1"/>
    </source>
</evidence>
<keyword evidence="2" id="KW-1185">Reference proteome</keyword>
<gene>
    <name evidence="1" type="ORF">MKW35_06345</name>
</gene>